<reference evidence="3" key="1">
    <citation type="submission" date="2025-08" db="UniProtKB">
        <authorList>
            <consortium name="RefSeq"/>
        </authorList>
    </citation>
    <scope>IDENTIFICATION</scope>
</reference>
<keyword evidence="2" id="KW-1185">Reference proteome</keyword>
<evidence type="ECO:0000313" key="2">
    <source>
        <dbReference type="Proteomes" id="UP001652625"/>
    </source>
</evidence>
<dbReference type="InterPro" id="IPR018482">
    <property type="entry name" value="Znf-C4H2"/>
</dbReference>
<dbReference type="GeneID" id="105846780"/>
<dbReference type="PROSITE" id="PS51896">
    <property type="entry name" value="ZF_C4H2"/>
    <property type="match status" value="1"/>
</dbReference>
<sequence length="158" mass="18282">MELSQVEAILKQEEANHLKALNEIQMKLLQIRSYLRSKESEENHFKLYNPSINKEVYTPCHICEKERESWQHETVRKMCLSSSHHSIKERKNSDDICSPLANKPSEWSSSFRAKPLTGPPMKTCLSCGNNIHRNAPVCPICKAKSYSRNIKRKINLSE</sequence>
<name>A0ABM4DDC8_HYDVU</name>
<feature type="domain" description="C4H2-type" evidence="1">
    <location>
        <begin position="116"/>
        <end position="158"/>
    </location>
</feature>
<dbReference type="RefSeq" id="XP_065672406.1">
    <property type="nucleotide sequence ID" value="XM_065816334.1"/>
</dbReference>
<dbReference type="Proteomes" id="UP001652625">
    <property type="component" value="Chromosome 13"/>
</dbReference>
<dbReference type="PANTHER" id="PTHR31058:SF2">
    <property type="entry name" value="ZINC FINGER C4H2 DOMAIN-CONTAINING PROTEIN"/>
    <property type="match status" value="1"/>
</dbReference>
<proteinExistence type="predicted"/>
<accession>A0ABM4DDC8</accession>
<protein>
    <submittedName>
        <fullName evidence="3">Uncharacterized protein LOC105846780</fullName>
    </submittedName>
</protein>
<dbReference type="Pfam" id="PF10146">
    <property type="entry name" value="zf-C4H2"/>
    <property type="match status" value="1"/>
</dbReference>
<evidence type="ECO:0000259" key="1">
    <source>
        <dbReference type="PROSITE" id="PS51896"/>
    </source>
</evidence>
<dbReference type="PANTHER" id="PTHR31058">
    <property type="entry name" value="ZINC FINGER C4H2 DOMAIN-CONTAINING PROTEIN"/>
    <property type="match status" value="1"/>
</dbReference>
<organism evidence="2 3">
    <name type="scientific">Hydra vulgaris</name>
    <name type="common">Hydra</name>
    <name type="synonym">Hydra attenuata</name>
    <dbReference type="NCBI Taxonomy" id="6087"/>
    <lineage>
        <taxon>Eukaryota</taxon>
        <taxon>Metazoa</taxon>
        <taxon>Cnidaria</taxon>
        <taxon>Hydrozoa</taxon>
        <taxon>Hydroidolina</taxon>
        <taxon>Anthoathecata</taxon>
        <taxon>Aplanulata</taxon>
        <taxon>Hydridae</taxon>
        <taxon>Hydra</taxon>
    </lineage>
</organism>
<gene>
    <name evidence="3" type="primary">LOC105846780</name>
</gene>
<dbReference type="InterPro" id="IPR044069">
    <property type="entry name" value="ZF_C4H2"/>
</dbReference>
<evidence type="ECO:0000313" key="3">
    <source>
        <dbReference type="RefSeq" id="XP_065672406.1"/>
    </source>
</evidence>